<dbReference type="EMBL" id="JBBPBM010000084">
    <property type="protein sequence ID" value="KAK8510559.1"/>
    <property type="molecule type" value="Genomic_DNA"/>
</dbReference>
<gene>
    <name evidence="2" type="ORF">V6N12_055488</name>
</gene>
<feature type="transmembrane region" description="Helical" evidence="1">
    <location>
        <begin position="45"/>
        <end position="63"/>
    </location>
</feature>
<keyword evidence="1" id="KW-0472">Membrane</keyword>
<evidence type="ECO:0000256" key="1">
    <source>
        <dbReference type="SAM" id="Phobius"/>
    </source>
</evidence>
<name>A0ABR2BTV1_9ROSI</name>
<sequence length="75" mass="8562">MDLTRACSSEEEDGPSVMAWAVKVRVESVMWPSFFRPLFSFDFDFVLWLVPFASLSFLASHLGRKEAEKGVRLGF</sequence>
<keyword evidence="1" id="KW-0812">Transmembrane</keyword>
<reference evidence="2 3" key="1">
    <citation type="journal article" date="2024" name="G3 (Bethesda)">
        <title>Genome assembly of Hibiscus sabdariffa L. provides insights into metabolisms of medicinal natural products.</title>
        <authorList>
            <person name="Kim T."/>
        </authorList>
    </citation>
    <scope>NUCLEOTIDE SEQUENCE [LARGE SCALE GENOMIC DNA]</scope>
    <source>
        <strain evidence="2">TK-2024</strain>
        <tissue evidence="2">Old leaves</tissue>
    </source>
</reference>
<keyword evidence="1" id="KW-1133">Transmembrane helix</keyword>
<protein>
    <submittedName>
        <fullName evidence="2">Uncharacterized protein</fullName>
    </submittedName>
</protein>
<accession>A0ABR2BTV1</accession>
<dbReference type="Proteomes" id="UP001472677">
    <property type="component" value="Unassembled WGS sequence"/>
</dbReference>
<evidence type="ECO:0000313" key="3">
    <source>
        <dbReference type="Proteomes" id="UP001472677"/>
    </source>
</evidence>
<keyword evidence="3" id="KW-1185">Reference proteome</keyword>
<organism evidence="2 3">
    <name type="scientific">Hibiscus sabdariffa</name>
    <name type="common">roselle</name>
    <dbReference type="NCBI Taxonomy" id="183260"/>
    <lineage>
        <taxon>Eukaryota</taxon>
        <taxon>Viridiplantae</taxon>
        <taxon>Streptophyta</taxon>
        <taxon>Embryophyta</taxon>
        <taxon>Tracheophyta</taxon>
        <taxon>Spermatophyta</taxon>
        <taxon>Magnoliopsida</taxon>
        <taxon>eudicotyledons</taxon>
        <taxon>Gunneridae</taxon>
        <taxon>Pentapetalae</taxon>
        <taxon>rosids</taxon>
        <taxon>malvids</taxon>
        <taxon>Malvales</taxon>
        <taxon>Malvaceae</taxon>
        <taxon>Malvoideae</taxon>
        <taxon>Hibiscus</taxon>
    </lineage>
</organism>
<comment type="caution">
    <text evidence="2">The sequence shown here is derived from an EMBL/GenBank/DDBJ whole genome shotgun (WGS) entry which is preliminary data.</text>
</comment>
<proteinExistence type="predicted"/>
<evidence type="ECO:0000313" key="2">
    <source>
        <dbReference type="EMBL" id="KAK8510559.1"/>
    </source>
</evidence>